<protein>
    <submittedName>
        <fullName evidence="1">Uncharacterized protein</fullName>
    </submittedName>
</protein>
<evidence type="ECO:0000313" key="2">
    <source>
        <dbReference type="Proteomes" id="UP000887159"/>
    </source>
</evidence>
<dbReference type="Proteomes" id="UP000887159">
    <property type="component" value="Unassembled WGS sequence"/>
</dbReference>
<name>A0A8X6VQX5_TRICX</name>
<comment type="caution">
    <text evidence="1">The sequence shown here is derived from an EMBL/GenBank/DDBJ whole genome shotgun (WGS) entry which is preliminary data.</text>
</comment>
<reference evidence="1" key="1">
    <citation type="submission" date="2020-08" db="EMBL/GenBank/DDBJ databases">
        <title>Multicomponent nature underlies the extraordinary mechanical properties of spider dragline silk.</title>
        <authorList>
            <person name="Kono N."/>
            <person name="Nakamura H."/>
            <person name="Mori M."/>
            <person name="Yoshida Y."/>
            <person name="Ohtoshi R."/>
            <person name="Malay A.D."/>
            <person name="Moran D.A.P."/>
            <person name="Tomita M."/>
            <person name="Numata K."/>
            <person name="Arakawa K."/>
        </authorList>
    </citation>
    <scope>NUCLEOTIDE SEQUENCE</scope>
</reference>
<dbReference type="EMBL" id="BMAU01021349">
    <property type="protein sequence ID" value="GFY18533.1"/>
    <property type="molecule type" value="Genomic_DNA"/>
</dbReference>
<keyword evidence="2" id="KW-1185">Reference proteome</keyword>
<sequence length="87" mass="9840">MSEIARLMWLRWPLLSGGREFVAGIVVSQVRVLTSLKTGLVERLMRIKSLVAQSSPVEVKFFAWWETNMNDSSVPEFAPVRCSTGVR</sequence>
<gene>
    <name evidence="1" type="ORF">TNCV_2397591</name>
</gene>
<accession>A0A8X6VQX5</accession>
<dbReference type="AlphaFoldDB" id="A0A8X6VQX5"/>
<proteinExistence type="predicted"/>
<organism evidence="1 2">
    <name type="scientific">Trichonephila clavipes</name>
    <name type="common">Golden silk orbweaver</name>
    <name type="synonym">Nephila clavipes</name>
    <dbReference type="NCBI Taxonomy" id="2585209"/>
    <lineage>
        <taxon>Eukaryota</taxon>
        <taxon>Metazoa</taxon>
        <taxon>Ecdysozoa</taxon>
        <taxon>Arthropoda</taxon>
        <taxon>Chelicerata</taxon>
        <taxon>Arachnida</taxon>
        <taxon>Araneae</taxon>
        <taxon>Araneomorphae</taxon>
        <taxon>Entelegynae</taxon>
        <taxon>Araneoidea</taxon>
        <taxon>Nephilidae</taxon>
        <taxon>Trichonephila</taxon>
    </lineage>
</organism>
<evidence type="ECO:0000313" key="1">
    <source>
        <dbReference type="EMBL" id="GFY18533.1"/>
    </source>
</evidence>